<keyword evidence="2" id="KW-1185">Reference proteome</keyword>
<dbReference type="Proteomes" id="UP001589753">
    <property type="component" value="Unassembled WGS sequence"/>
</dbReference>
<organism evidence="1 2">
    <name type="scientific">Streptomyces heliomycini</name>
    <dbReference type="NCBI Taxonomy" id="284032"/>
    <lineage>
        <taxon>Bacteria</taxon>
        <taxon>Bacillati</taxon>
        <taxon>Actinomycetota</taxon>
        <taxon>Actinomycetes</taxon>
        <taxon>Kitasatosporales</taxon>
        <taxon>Streptomycetaceae</taxon>
        <taxon>Streptomyces</taxon>
    </lineage>
</organism>
<dbReference type="EMBL" id="JBHMDI010000003">
    <property type="protein sequence ID" value="MFB9346292.1"/>
    <property type="molecule type" value="Genomic_DNA"/>
</dbReference>
<protein>
    <recommendedName>
        <fullName evidence="3">Transposase</fullName>
    </recommendedName>
</protein>
<comment type="caution">
    <text evidence="1">The sequence shown here is derived from an EMBL/GenBank/DDBJ whole genome shotgun (WGS) entry which is preliminary data.</text>
</comment>
<gene>
    <name evidence="1" type="ORF">ACFFUA_02245</name>
</gene>
<dbReference type="RefSeq" id="WP_158717663.1">
    <property type="nucleotide sequence ID" value="NZ_JBHMDI010000003.1"/>
</dbReference>
<evidence type="ECO:0000313" key="1">
    <source>
        <dbReference type="EMBL" id="MFB9346292.1"/>
    </source>
</evidence>
<proteinExistence type="predicted"/>
<evidence type="ECO:0008006" key="3">
    <source>
        <dbReference type="Google" id="ProtNLM"/>
    </source>
</evidence>
<evidence type="ECO:0000313" key="2">
    <source>
        <dbReference type="Proteomes" id="UP001589753"/>
    </source>
</evidence>
<sequence>MTDTEQREAVFAELAADLAPVHRRRALRANGVSYLRGLLMPGVAGDCRPIAEAVGPDLP</sequence>
<accession>A0ABV5L4J4</accession>
<name>A0ABV5L4J4_9ACTN</name>
<reference evidence="1 2" key="1">
    <citation type="submission" date="2024-09" db="EMBL/GenBank/DDBJ databases">
        <authorList>
            <person name="Sun Q."/>
            <person name="Mori K."/>
        </authorList>
    </citation>
    <scope>NUCLEOTIDE SEQUENCE [LARGE SCALE GENOMIC DNA]</scope>
    <source>
        <strain evidence="1 2">JCM 9767</strain>
    </source>
</reference>